<accession>A0A1H8DYS1</accession>
<sequence length="115" mass="13271">MSLFGGANTRKHVSQACEYLYEGEELIQTYGMLLDFVALTTRRILFVDSAVFSRKTAVISIPYSRVESIALEKGDFWSRTNKVEIQTKAKTYCLEFRKEADVIGFYQTLSYYICH</sequence>
<gene>
    <name evidence="2" type="ORF">SAMN05444955_10644</name>
</gene>
<proteinExistence type="predicted"/>
<dbReference type="SUPFAM" id="SSF50729">
    <property type="entry name" value="PH domain-like"/>
    <property type="match status" value="1"/>
</dbReference>
<reference evidence="2 3" key="1">
    <citation type="submission" date="2016-10" db="EMBL/GenBank/DDBJ databases">
        <authorList>
            <person name="de Groot N.N."/>
        </authorList>
    </citation>
    <scope>NUCLEOTIDE SEQUENCE [LARGE SCALE GENOMIC DNA]</scope>
    <source>
        <strain evidence="2 3">DSM 46701</strain>
    </source>
</reference>
<dbReference type="InterPro" id="IPR037063">
    <property type="entry name" value="PHb_sf"/>
</dbReference>
<evidence type="ECO:0000313" key="2">
    <source>
        <dbReference type="EMBL" id="SEN12335.1"/>
    </source>
</evidence>
<dbReference type="RefSeq" id="WP_089967109.1">
    <property type="nucleotide sequence ID" value="NZ_FOCQ01000006.1"/>
</dbReference>
<dbReference type="Gene3D" id="2.30.29.50">
    <property type="entry name" value="Bacterial Pleckstrin homology domain"/>
    <property type="match status" value="1"/>
</dbReference>
<evidence type="ECO:0000259" key="1">
    <source>
        <dbReference type="Pfam" id="PF08000"/>
    </source>
</evidence>
<keyword evidence="3" id="KW-1185">Reference proteome</keyword>
<dbReference type="STRING" id="1173111.SAMN05444955_10644"/>
<name>A0A1H8DYS1_9BACL</name>
<dbReference type="Pfam" id="PF08000">
    <property type="entry name" value="bPH_1"/>
    <property type="match status" value="1"/>
</dbReference>
<feature type="domain" description="Bacterial Pleckstrin homology" evidence="1">
    <location>
        <begin position="10"/>
        <end position="112"/>
    </location>
</feature>
<dbReference type="EMBL" id="FOCQ01000006">
    <property type="protein sequence ID" value="SEN12335.1"/>
    <property type="molecule type" value="Genomic_DNA"/>
</dbReference>
<dbReference type="OrthoDB" id="3199551at2"/>
<dbReference type="InterPro" id="IPR012544">
    <property type="entry name" value="PHb"/>
</dbReference>
<organism evidence="2 3">
    <name type="scientific">Lihuaxuella thermophila</name>
    <dbReference type="NCBI Taxonomy" id="1173111"/>
    <lineage>
        <taxon>Bacteria</taxon>
        <taxon>Bacillati</taxon>
        <taxon>Bacillota</taxon>
        <taxon>Bacilli</taxon>
        <taxon>Bacillales</taxon>
        <taxon>Thermoactinomycetaceae</taxon>
        <taxon>Lihuaxuella</taxon>
    </lineage>
</organism>
<protein>
    <submittedName>
        <fullName evidence="2">PH domain-containing protein</fullName>
    </submittedName>
</protein>
<dbReference type="AlphaFoldDB" id="A0A1H8DYS1"/>
<dbReference type="Proteomes" id="UP000199695">
    <property type="component" value="Unassembled WGS sequence"/>
</dbReference>
<evidence type="ECO:0000313" key="3">
    <source>
        <dbReference type="Proteomes" id="UP000199695"/>
    </source>
</evidence>